<dbReference type="Proteomes" id="UP001239111">
    <property type="component" value="Chromosome 1"/>
</dbReference>
<organism evidence="1 2">
    <name type="scientific">Eretmocerus hayati</name>
    <dbReference type="NCBI Taxonomy" id="131215"/>
    <lineage>
        <taxon>Eukaryota</taxon>
        <taxon>Metazoa</taxon>
        <taxon>Ecdysozoa</taxon>
        <taxon>Arthropoda</taxon>
        <taxon>Hexapoda</taxon>
        <taxon>Insecta</taxon>
        <taxon>Pterygota</taxon>
        <taxon>Neoptera</taxon>
        <taxon>Endopterygota</taxon>
        <taxon>Hymenoptera</taxon>
        <taxon>Apocrita</taxon>
        <taxon>Proctotrupomorpha</taxon>
        <taxon>Chalcidoidea</taxon>
        <taxon>Aphelinidae</taxon>
        <taxon>Aphelininae</taxon>
        <taxon>Eretmocerus</taxon>
    </lineage>
</organism>
<name>A0ACC2PKJ9_9HYME</name>
<gene>
    <name evidence="1" type="ORF">QAD02_018724</name>
</gene>
<proteinExistence type="predicted"/>
<sequence>MLNTSQGLATLMPTLQHLGPGIKLMNDGRQLIAVQSNGTVGGGNNGEARPVALVVHSSTSASNDNRLTFVHSANGDRPLTLAVQSSTGNEVRPVTFVSGNEARPIVLTATHAPSINVTSAPTRIRTGDTTQTTHKMVGGVTLVGGTGGAELARLPGGAELNILPANSIFRSVKAQPLTVQGGLTLSHAGVSLQATKSTSVPVSLSQTQQRHQSTTNGGHVSPSTGQSQQSQTDNLPANCHLVAQSGLTPIVAGPMTVVSQGGNGSQVILAPSSLAGKMIAGTPLLKSVGQSHLPIAAQYINNLVKPVVVVSSNHQQQSQTQQVTGNNGVVVSSQSTV</sequence>
<reference evidence="1" key="1">
    <citation type="submission" date="2023-04" db="EMBL/GenBank/DDBJ databases">
        <title>A chromosome-level genome assembly of the parasitoid wasp Eretmocerus hayati.</title>
        <authorList>
            <person name="Zhong Y."/>
            <person name="Liu S."/>
            <person name="Liu Y."/>
        </authorList>
    </citation>
    <scope>NUCLEOTIDE SEQUENCE</scope>
    <source>
        <strain evidence="1">ZJU_SS_LIU_2023</strain>
    </source>
</reference>
<evidence type="ECO:0000313" key="2">
    <source>
        <dbReference type="Proteomes" id="UP001239111"/>
    </source>
</evidence>
<dbReference type="EMBL" id="CM056741">
    <property type="protein sequence ID" value="KAJ8682932.1"/>
    <property type="molecule type" value="Genomic_DNA"/>
</dbReference>
<comment type="caution">
    <text evidence="1">The sequence shown here is derived from an EMBL/GenBank/DDBJ whole genome shotgun (WGS) entry which is preliminary data.</text>
</comment>
<keyword evidence="2" id="KW-1185">Reference proteome</keyword>
<evidence type="ECO:0000313" key="1">
    <source>
        <dbReference type="EMBL" id="KAJ8682932.1"/>
    </source>
</evidence>
<protein>
    <submittedName>
        <fullName evidence="1">Uncharacterized protein</fullName>
    </submittedName>
</protein>
<accession>A0ACC2PKJ9</accession>